<sequence>MVAAWLAATVQWNDAPAAEPCRIQIVDAESKWPVPLVELRTVNEVRFVSDNAGVIAFDLPEAMGRETWFFVKGHGYTVPADGFNYRGVRLIPAPGKTLTVEVQRTIIAKRIGRITGSGLYGESQKSEPRHNAWESGVLGADSVQNAVHNGRMYWFWGDTNLAHYPLGIFHASGATSAVEPLESFTPPLRLRLDYFRDAHGKPRAVANMPGTGPTWLTGVISLPDRQGQGHLLSAYMKVKPPLEAYEWGLAEWDDGRAAFVPLRTVWTKSESAPKPPPLPEGHPVLWTDEHGAEWALFGNPFPTLKCPARYEAWQDPTTWTPLVPPEVLTDAEGNKVKPHSGSIAWNPFRQRWVTVFMQQFGKPSAFGELWYAEARSPFGPWGTAVKVLSHDNYTFYNPRLHPEFTAQAPRVLLFEGTYTATFAHHAEPTPRYDYNQVLYRLDLDDPALSAAHVP</sequence>
<reference evidence="1" key="1">
    <citation type="journal article" date="2020" name="mSystems">
        <title>Genome- and Community-Level Interaction Insights into Carbon Utilization and Element Cycling Functions of Hydrothermarchaeota in Hydrothermal Sediment.</title>
        <authorList>
            <person name="Zhou Z."/>
            <person name="Liu Y."/>
            <person name="Xu W."/>
            <person name="Pan J."/>
            <person name="Luo Z.H."/>
            <person name="Li M."/>
        </authorList>
    </citation>
    <scope>NUCLEOTIDE SEQUENCE [LARGE SCALE GENOMIC DNA]</scope>
    <source>
        <strain evidence="1">SpSt-508</strain>
    </source>
</reference>
<dbReference type="SUPFAM" id="SSF75005">
    <property type="entry name" value="Arabinanase/levansucrase/invertase"/>
    <property type="match status" value="1"/>
</dbReference>
<comment type="caution">
    <text evidence="1">The sequence shown here is derived from an EMBL/GenBank/DDBJ whole genome shotgun (WGS) entry which is preliminary data.</text>
</comment>
<protein>
    <recommendedName>
        <fullName evidence="2">DUF4185 domain-containing protein</fullName>
    </recommendedName>
</protein>
<evidence type="ECO:0000313" key="1">
    <source>
        <dbReference type="EMBL" id="HGT39262.1"/>
    </source>
</evidence>
<name>A0A7C4LKC4_9PLAN</name>
<dbReference type="InterPro" id="IPR023296">
    <property type="entry name" value="Glyco_hydro_beta-prop_sf"/>
</dbReference>
<accession>A0A7C4LKC4</accession>
<proteinExistence type="predicted"/>
<dbReference type="EMBL" id="DSVQ01000012">
    <property type="protein sequence ID" value="HGT39262.1"/>
    <property type="molecule type" value="Genomic_DNA"/>
</dbReference>
<dbReference type="AlphaFoldDB" id="A0A7C4LKC4"/>
<gene>
    <name evidence="1" type="ORF">ENS64_08375</name>
</gene>
<organism evidence="1">
    <name type="scientific">Schlesneria paludicola</name>
    <dbReference type="NCBI Taxonomy" id="360056"/>
    <lineage>
        <taxon>Bacteria</taxon>
        <taxon>Pseudomonadati</taxon>
        <taxon>Planctomycetota</taxon>
        <taxon>Planctomycetia</taxon>
        <taxon>Planctomycetales</taxon>
        <taxon>Planctomycetaceae</taxon>
        <taxon>Schlesneria</taxon>
    </lineage>
</organism>
<evidence type="ECO:0008006" key="2">
    <source>
        <dbReference type="Google" id="ProtNLM"/>
    </source>
</evidence>